<keyword evidence="3" id="KW-1185">Reference proteome</keyword>
<sequence length="153" mass="17283">ADRLRVQYATRLVLRSAQGVLLRVHVQHAPRYSTTCGRYCKLWGHRYELPRLSPNKKAAIDGEENRRTLDIAMNYLVSHLTRKPPLMVKKIVGHWNSKSHPGLSGTGRSLQGKGRMRAEVQRDLRIQSAIIIADEGGPSSGRHVRSRNVNSEL</sequence>
<reference evidence="3" key="1">
    <citation type="submission" date="2022-10" db="EMBL/GenBank/DDBJ databases">
        <title>Genome assembly of Pristionchus species.</title>
        <authorList>
            <person name="Yoshida K."/>
            <person name="Sommer R.J."/>
        </authorList>
    </citation>
    <scope>NUCLEOTIDE SEQUENCE [LARGE SCALE GENOMIC DNA]</scope>
    <source>
        <strain evidence="3">RS5460</strain>
    </source>
</reference>
<proteinExistence type="predicted"/>
<dbReference type="Proteomes" id="UP001328107">
    <property type="component" value="Unassembled WGS sequence"/>
</dbReference>
<evidence type="ECO:0000313" key="2">
    <source>
        <dbReference type="EMBL" id="GMR39978.1"/>
    </source>
</evidence>
<gene>
    <name evidence="2" type="ORF">PMAYCL1PPCAC_10173</name>
</gene>
<evidence type="ECO:0000256" key="1">
    <source>
        <dbReference type="SAM" id="MobiDB-lite"/>
    </source>
</evidence>
<dbReference type="Gene3D" id="3.90.550.10">
    <property type="entry name" value="Spore Coat Polysaccharide Biosynthesis Protein SpsA, Chain A"/>
    <property type="match status" value="1"/>
</dbReference>
<dbReference type="InterPro" id="IPR029044">
    <property type="entry name" value="Nucleotide-diphossugar_trans"/>
</dbReference>
<name>A0AAN5C763_9BILA</name>
<feature type="region of interest" description="Disordered" evidence="1">
    <location>
        <begin position="98"/>
        <end position="117"/>
    </location>
</feature>
<accession>A0AAN5C763</accession>
<protein>
    <submittedName>
        <fullName evidence="2">Uncharacterized protein</fullName>
    </submittedName>
</protein>
<organism evidence="2 3">
    <name type="scientific">Pristionchus mayeri</name>
    <dbReference type="NCBI Taxonomy" id="1317129"/>
    <lineage>
        <taxon>Eukaryota</taxon>
        <taxon>Metazoa</taxon>
        <taxon>Ecdysozoa</taxon>
        <taxon>Nematoda</taxon>
        <taxon>Chromadorea</taxon>
        <taxon>Rhabditida</taxon>
        <taxon>Rhabditina</taxon>
        <taxon>Diplogasteromorpha</taxon>
        <taxon>Diplogasteroidea</taxon>
        <taxon>Neodiplogasteridae</taxon>
        <taxon>Pristionchus</taxon>
    </lineage>
</organism>
<dbReference type="EMBL" id="BTRK01000003">
    <property type="protein sequence ID" value="GMR39978.1"/>
    <property type="molecule type" value="Genomic_DNA"/>
</dbReference>
<feature type="non-terminal residue" evidence="2">
    <location>
        <position position="1"/>
    </location>
</feature>
<feature type="non-terminal residue" evidence="2">
    <location>
        <position position="153"/>
    </location>
</feature>
<comment type="caution">
    <text evidence="2">The sequence shown here is derived from an EMBL/GenBank/DDBJ whole genome shotgun (WGS) entry which is preliminary data.</text>
</comment>
<evidence type="ECO:0000313" key="3">
    <source>
        <dbReference type="Proteomes" id="UP001328107"/>
    </source>
</evidence>
<dbReference type="AlphaFoldDB" id="A0AAN5C763"/>